<protein>
    <submittedName>
        <fullName evidence="11">Nucleoside permease NupC</fullName>
    </submittedName>
</protein>
<dbReference type="InterPro" id="IPR008276">
    <property type="entry name" value="C_nuclsd_transpt"/>
</dbReference>
<proteinExistence type="inferred from homology"/>
<feature type="domain" description="Nucleoside transporter/FeoB GTPase Gate" evidence="10">
    <location>
        <begin position="91"/>
        <end position="188"/>
    </location>
</feature>
<evidence type="ECO:0000256" key="7">
    <source>
        <dbReference type="SAM" id="Phobius"/>
    </source>
</evidence>
<dbReference type="RefSeq" id="WP_042469903.1">
    <property type="nucleotide sequence ID" value="NZ_CP090439.1"/>
</dbReference>
<keyword evidence="4 7" id="KW-0812">Transmembrane</keyword>
<evidence type="ECO:0000256" key="1">
    <source>
        <dbReference type="ARBA" id="ARBA00004651"/>
    </source>
</evidence>
<evidence type="ECO:0000256" key="5">
    <source>
        <dbReference type="ARBA" id="ARBA00022989"/>
    </source>
</evidence>
<dbReference type="Proteomes" id="UP000029228">
    <property type="component" value="Unassembled WGS sequence"/>
</dbReference>
<feature type="domain" description="Concentrative nucleoside transporter C-terminal" evidence="9">
    <location>
        <begin position="194"/>
        <end position="400"/>
    </location>
</feature>
<gene>
    <name evidence="11" type="ORF">JCM19235_5497</name>
</gene>
<dbReference type="Pfam" id="PF07670">
    <property type="entry name" value="Gate"/>
    <property type="match status" value="1"/>
</dbReference>
<evidence type="ECO:0000259" key="9">
    <source>
        <dbReference type="Pfam" id="PF07662"/>
    </source>
</evidence>
<evidence type="ECO:0000259" key="10">
    <source>
        <dbReference type="Pfam" id="PF07670"/>
    </source>
</evidence>
<dbReference type="InterPro" id="IPR011642">
    <property type="entry name" value="Gate_dom"/>
</dbReference>
<name>A0A090RQZ0_9VIBR</name>
<dbReference type="InterPro" id="IPR002668">
    <property type="entry name" value="CNT_N_dom"/>
</dbReference>
<feature type="domain" description="Concentrative nucleoside transporter N-terminal" evidence="8">
    <location>
        <begin position="8"/>
        <end position="81"/>
    </location>
</feature>
<dbReference type="Pfam" id="PF07662">
    <property type="entry name" value="Nucleos_tra2_C"/>
    <property type="match status" value="1"/>
</dbReference>
<dbReference type="EMBL" id="BBMR01000001">
    <property type="protein sequence ID" value="GAL16948.1"/>
    <property type="molecule type" value="Genomic_DNA"/>
</dbReference>
<evidence type="ECO:0000259" key="8">
    <source>
        <dbReference type="Pfam" id="PF01773"/>
    </source>
</evidence>
<feature type="transmembrane region" description="Helical" evidence="7">
    <location>
        <begin position="33"/>
        <end position="51"/>
    </location>
</feature>
<evidence type="ECO:0000256" key="3">
    <source>
        <dbReference type="ARBA" id="ARBA00022475"/>
    </source>
</evidence>
<sequence>MSLLMSIVGIIALLSVGFLFSENRQAINKRTVLLALTAQIGFGAFVMFVPLGEQILQGMSNGVNHVISYANEGLAFAFGDLGKFGMGFIFVINVLCVIIFISALISALYYLNIMQTLINVIGGALTKLLGTSKAESLSATANIFVGPIEAPSMIRPLVKNMTRSELFAVMTGGLASVAGGTMIGYISLGVDPKYIITACFMTAPAGLLFAKLLCPQTDEVITDKSIKVDDKEAPKSLLDAITEGSLVGMHQAATVTALVISFVALVALLNGIISGVGGMAGFENASLELIIGYILSPLTFLMGVPWNEAVTAGALIGKKIAVNEFVAYMSFVEVSETLTAKTQAIIAFSLCGFANIGSLAMVIGGIGAMNPERRPLLVEIGPRVLFGAILANLMSGTIAGLLITLS</sequence>
<evidence type="ECO:0000313" key="11">
    <source>
        <dbReference type="EMBL" id="GAL16948.1"/>
    </source>
</evidence>
<dbReference type="PANTHER" id="PTHR10590:SF4">
    <property type="entry name" value="SOLUTE CARRIER FAMILY 28 MEMBER 3"/>
    <property type="match status" value="1"/>
</dbReference>
<feature type="transmembrane region" description="Helical" evidence="7">
    <location>
        <begin position="285"/>
        <end position="304"/>
    </location>
</feature>
<dbReference type="PANTHER" id="PTHR10590">
    <property type="entry name" value="SODIUM/NUCLEOSIDE COTRANSPORTER"/>
    <property type="match status" value="1"/>
</dbReference>
<dbReference type="GO" id="GO:0015293">
    <property type="term" value="F:symporter activity"/>
    <property type="evidence" value="ECO:0007669"/>
    <property type="project" value="TreeGrafter"/>
</dbReference>
<feature type="transmembrane region" description="Helical" evidence="7">
    <location>
        <begin position="6"/>
        <end position="21"/>
    </location>
</feature>
<dbReference type="Pfam" id="PF01773">
    <property type="entry name" value="Nucleos_tra2_N"/>
    <property type="match status" value="1"/>
</dbReference>
<feature type="transmembrane region" description="Helical" evidence="7">
    <location>
        <begin position="252"/>
        <end position="273"/>
    </location>
</feature>
<feature type="transmembrane region" description="Helical" evidence="7">
    <location>
        <begin position="194"/>
        <end position="214"/>
    </location>
</feature>
<evidence type="ECO:0000256" key="6">
    <source>
        <dbReference type="ARBA" id="ARBA00023136"/>
    </source>
</evidence>
<dbReference type="GO" id="GO:0005886">
    <property type="term" value="C:plasma membrane"/>
    <property type="evidence" value="ECO:0007669"/>
    <property type="project" value="UniProtKB-SubCell"/>
</dbReference>
<keyword evidence="5 7" id="KW-1133">Transmembrane helix</keyword>
<reference evidence="11 12" key="1">
    <citation type="submission" date="2014-09" db="EMBL/GenBank/DDBJ databases">
        <title>Vibrio maritimus JCM 19235. (C45) whole genome shotgun sequence.</title>
        <authorList>
            <person name="Sawabe T."/>
            <person name="Meirelles P."/>
            <person name="Nakanishi M."/>
            <person name="Sayaka M."/>
            <person name="Hattori M."/>
            <person name="Ohkuma M."/>
        </authorList>
    </citation>
    <scope>NUCLEOTIDE SEQUENCE [LARGE SCALE GENOMIC DNA]</scope>
    <source>
        <strain evidence="12">JCM19235</strain>
    </source>
</reference>
<keyword evidence="3" id="KW-1003">Cell membrane</keyword>
<dbReference type="AlphaFoldDB" id="A0A090RQZ0"/>
<organism evidence="11 12">
    <name type="scientific">Vibrio maritimus</name>
    <dbReference type="NCBI Taxonomy" id="990268"/>
    <lineage>
        <taxon>Bacteria</taxon>
        <taxon>Pseudomonadati</taxon>
        <taxon>Pseudomonadota</taxon>
        <taxon>Gammaproteobacteria</taxon>
        <taxon>Vibrionales</taxon>
        <taxon>Vibrionaceae</taxon>
        <taxon>Vibrio</taxon>
    </lineage>
</organism>
<comment type="similarity">
    <text evidence="2">Belongs to the concentrative nucleoside transporter (CNT) (TC 2.A.41) family.</text>
</comment>
<dbReference type="STRING" id="990268.JCM19235_5497"/>
<evidence type="ECO:0000256" key="4">
    <source>
        <dbReference type="ARBA" id="ARBA00022692"/>
    </source>
</evidence>
<dbReference type="GO" id="GO:0005337">
    <property type="term" value="F:nucleoside transmembrane transporter activity"/>
    <property type="evidence" value="ECO:0007669"/>
    <property type="project" value="InterPro"/>
</dbReference>
<evidence type="ECO:0000313" key="12">
    <source>
        <dbReference type="Proteomes" id="UP000029228"/>
    </source>
</evidence>
<keyword evidence="12" id="KW-1185">Reference proteome</keyword>
<feature type="transmembrane region" description="Helical" evidence="7">
    <location>
        <begin position="88"/>
        <end position="111"/>
    </location>
</feature>
<comment type="subcellular location">
    <subcellularLocation>
        <location evidence="1">Cell membrane</location>
        <topology evidence="1">Multi-pass membrane protein</topology>
    </subcellularLocation>
</comment>
<accession>A0A090RQZ0</accession>
<dbReference type="OrthoDB" id="9766455at2"/>
<feature type="transmembrane region" description="Helical" evidence="7">
    <location>
        <begin position="384"/>
        <end position="405"/>
    </location>
</feature>
<evidence type="ECO:0000256" key="2">
    <source>
        <dbReference type="ARBA" id="ARBA00009033"/>
    </source>
</evidence>
<feature type="transmembrane region" description="Helical" evidence="7">
    <location>
        <begin position="166"/>
        <end position="188"/>
    </location>
</feature>
<keyword evidence="6 7" id="KW-0472">Membrane</keyword>
<feature type="transmembrane region" description="Helical" evidence="7">
    <location>
        <begin position="344"/>
        <end position="364"/>
    </location>
</feature>
<dbReference type="InterPro" id="IPR011657">
    <property type="entry name" value="CNT_C_dom"/>
</dbReference>
<comment type="caution">
    <text evidence="11">The sequence shown here is derived from an EMBL/GenBank/DDBJ whole genome shotgun (WGS) entry which is preliminary data.</text>
</comment>